<keyword evidence="11" id="KW-1185">Reference proteome</keyword>
<feature type="transmembrane region" description="Helical" evidence="9">
    <location>
        <begin position="267"/>
        <end position="287"/>
    </location>
</feature>
<keyword evidence="4" id="KW-1003">Cell membrane</keyword>
<dbReference type="InterPro" id="IPR002549">
    <property type="entry name" value="AI-2E-like"/>
</dbReference>
<keyword evidence="7 9" id="KW-0472">Membrane</keyword>
<feature type="transmembrane region" description="Helical" evidence="9">
    <location>
        <begin position="242"/>
        <end position="260"/>
    </location>
</feature>
<keyword evidence="3" id="KW-0813">Transport</keyword>
<protein>
    <submittedName>
        <fullName evidence="10">AI-2E family transporter</fullName>
    </submittedName>
</protein>
<keyword evidence="5 9" id="KW-0812">Transmembrane</keyword>
<feature type="transmembrane region" description="Helical" evidence="9">
    <location>
        <begin position="208"/>
        <end position="236"/>
    </location>
</feature>
<evidence type="ECO:0000313" key="11">
    <source>
        <dbReference type="Proteomes" id="UP001333102"/>
    </source>
</evidence>
<evidence type="ECO:0000256" key="7">
    <source>
        <dbReference type="ARBA" id="ARBA00023136"/>
    </source>
</evidence>
<evidence type="ECO:0000313" key="10">
    <source>
        <dbReference type="EMBL" id="WRP13482.1"/>
    </source>
</evidence>
<evidence type="ECO:0000256" key="5">
    <source>
        <dbReference type="ARBA" id="ARBA00022692"/>
    </source>
</evidence>
<feature type="transmembrane region" description="Helical" evidence="9">
    <location>
        <begin position="58"/>
        <end position="78"/>
    </location>
</feature>
<evidence type="ECO:0000256" key="3">
    <source>
        <dbReference type="ARBA" id="ARBA00022448"/>
    </source>
</evidence>
<dbReference type="Pfam" id="PF01594">
    <property type="entry name" value="AI-2E_transport"/>
    <property type="match status" value="1"/>
</dbReference>
<feature type="transmembrane region" description="Helical" evidence="9">
    <location>
        <begin position="5"/>
        <end position="23"/>
    </location>
</feature>
<feature type="transmembrane region" description="Helical" evidence="9">
    <location>
        <begin position="299"/>
        <end position="327"/>
    </location>
</feature>
<dbReference type="RefSeq" id="WP_324667727.1">
    <property type="nucleotide sequence ID" value="NZ_CP141614.1"/>
</dbReference>
<reference evidence="11" key="1">
    <citation type="submission" date="2023-12" db="EMBL/GenBank/DDBJ databases">
        <title>Novel isolates from deep terrestrial aquifers shed light on the physiology and ecology of the class Limnochordia.</title>
        <authorList>
            <person name="Karnachuk O.V."/>
            <person name="Lukina A.P."/>
            <person name="Avakyan M.R."/>
            <person name="Kadnikov V."/>
            <person name="Begmatov S."/>
            <person name="Beletsky A.V."/>
            <person name="Mardanov A.V."/>
            <person name="Ravin N.V."/>
        </authorList>
    </citation>
    <scope>NUCLEOTIDE SEQUENCE [LARGE SCALE GENOMIC DNA]</scope>
    <source>
        <strain evidence="11">LN</strain>
    </source>
</reference>
<dbReference type="PANTHER" id="PTHR21716">
    <property type="entry name" value="TRANSMEMBRANE PROTEIN"/>
    <property type="match status" value="1"/>
</dbReference>
<dbReference type="Proteomes" id="UP001333102">
    <property type="component" value="Chromosome"/>
</dbReference>
<evidence type="ECO:0000256" key="6">
    <source>
        <dbReference type="ARBA" id="ARBA00022989"/>
    </source>
</evidence>
<feature type="region of interest" description="Disordered" evidence="8">
    <location>
        <begin position="344"/>
        <end position="378"/>
    </location>
</feature>
<keyword evidence="6 9" id="KW-1133">Transmembrane helix</keyword>
<evidence type="ECO:0000256" key="2">
    <source>
        <dbReference type="ARBA" id="ARBA00009773"/>
    </source>
</evidence>
<gene>
    <name evidence="10" type="ORF">VLY81_08450</name>
</gene>
<evidence type="ECO:0000256" key="1">
    <source>
        <dbReference type="ARBA" id="ARBA00004651"/>
    </source>
</evidence>
<feature type="transmembrane region" description="Helical" evidence="9">
    <location>
        <begin position="29"/>
        <end position="46"/>
    </location>
</feature>
<accession>A0ABZ1BKX7</accession>
<organism evidence="10 11">
    <name type="scientific">Geochorda subterranea</name>
    <dbReference type="NCBI Taxonomy" id="3109564"/>
    <lineage>
        <taxon>Bacteria</taxon>
        <taxon>Bacillati</taxon>
        <taxon>Bacillota</taxon>
        <taxon>Limnochordia</taxon>
        <taxon>Limnochordales</taxon>
        <taxon>Geochordaceae</taxon>
        <taxon>Geochorda</taxon>
    </lineage>
</organism>
<dbReference type="EMBL" id="CP141614">
    <property type="protein sequence ID" value="WRP13482.1"/>
    <property type="molecule type" value="Genomic_DNA"/>
</dbReference>
<proteinExistence type="inferred from homology"/>
<sequence length="378" mass="40165">MTGGWWRQAALVVGAAVALAVAWRLRTVVIPFVLALVVAYLLEPLVSLLERRQVPRSAAILTVFLALAVAAGVAWVSVMPSAMAELEQLARRLPEQSRQWAEAAERLSRRLRLDTLPAGVDRLTQALTTRIERGVEALAARLGGLVVATLSQVLNLVLTPVVAYYILRDRERVAASLLTLVPPARRQAIVSLALEIDQTLAAVIRGQLLVSMMVGAMVALGLVLLQVPYALLLGLLTGLLNIVPYFGPIAVGVPIVALALTRSPVTALWAVGLLVAANQVESVLLQPRVMSRSSGLHPLAVIAAVLAGAELGGLVGMLVAVPVASVLRDLVRFALREAGILERAPARQPEDPGPEPSPRPEGTRPPAVQVEERSQALP</sequence>
<comment type="subcellular location">
    <subcellularLocation>
        <location evidence="1">Cell membrane</location>
        <topology evidence="1">Multi-pass membrane protein</topology>
    </subcellularLocation>
</comment>
<comment type="similarity">
    <text evidence="2">Belongs to the autoinducer-2 exporter (AI-2E) (TC 2.A.86) family.</text>
</comment>
<evidence type="ECO:0000256" key="9">
    <source>
        <dbReference type="SAM" id="Phobius"/>
    </source>
</evidence>
<evidence type="ECO:0000256" key="8">
    <source>
        <dbReference type="SAM" id="MobiDB-lite"/>
    </source>
</evidence>
<dbReference type="PANTHER" id="PTHR21716:SF53">
    <property type="entry name" value="PERMEASE PERM-RELATED"/>
    <property type="match status" value="1"/>
</dbReference>
<name>A0ABZ1BKX7_9FIRM</name>
<evidence type="ECO:0000256" key="4">
    <source>
        <dbReference type="ARBA" id="ARBA00022475"/>
    </source>
</evidence>
<feature type="transmembrane region" description="Helical" evidence="9">
    <location>
        <begin position="142"/>
        <end position="167"/>
    </location>
</feature>